<dbReference type="CDD" id="cd10017">
    <property type="entry name" value="B3_DNA"/>
    <property type="match status" value="1"/>
</dbReference>
<evidence type="ECO:0000256" key="5">
    <source>
        <dbReference type="ARBA" id="ARBA00023163"/>
    </source>
</evidence>
<dbReference type="FunFam" id="2.40.330.10:FF:000001">
    <property type="entry name" value="Auxin response factor"/>
    <property type="match status" value="1"/>
</dbReference>
<evidence type="ECO:0000256" key="3">
    <source>
        <dbReference type="ARBA" id="ARBA00023015"/>
    </source>
</evidence>
<dbReference type="SUPFAM" id="SSF101936">
    <property type="entry name" value="DNA-binding pseudobarrel domain"/>
    <property type="match status" value="1"/>
</dbReference>
<feature type="region of interest" description="Disordered" evidence="9">
    <location>
        <begin position="568"/>
        <end position="598"/>
    </location>
</feature>
<dbReference type="PROSITE" id="PS51745">
    <property type="entry name" value="PB1"/>
    <property type="match status" value="1"/>
</dbReference>
<dbReference type="InterPro" id="IPR044835">
    <property type="entry name" value="ARF_plant"/>
</dbReference>
<feature type="compositionally biased region" description="Polar residues" evidence="9">
    <location>
        <begin position="727"/>
        <end position="746"/>
    </location>
</feature>
<keyword evidence="4 8" id="KW-0238">DNA-binding</keyword>
<dbReference type="InterPro" id="IPR015300">
    <property type="entry name" value="DNA-bd_pseudobarrel_sf"/>
</dbReference>
<comment type="subcellular location">
    <subcellularLocation>
        <location evidence="1 8">Nucleus</location>
    </subcellularLocation>
</comment>
<dbReference type="GO" id="GO:0009734">
    <property type="term" value="P:auxin-activated signaling pathway"/>
    <property type="evidence" value="ECO:0007669"/>
    <property type="project" value="UniProtKB-KW"/>
</dbReference>
<dbReference type="PANTHER" id="PTHR31384:SF25">
    <property type="entry name" value="AUXIN RESPONSE FACTOR"/>
    <property type="match status" value="1"/>
</dbReference>
<dbReference type="Pfam" id="PF06507">
    <property type="entry name" value="ARF_AD"/>
    <property type="match status" value="1"/>
</dbReference>
<gene>
    <name evidence="12" type="ORF">C5167_014323</name>
</gene>
<dbReference type="EMBL" id="CM010717">
    <property type="protein sequence ID" value="RZC55469.1"/>
    <property type="molecule type" value="Genomic_DNA"/>
</dbReference>
<dbReference type="Gene3D" id="2.30.30.1040">
    <property type="match status" value="1"/>
</dbReference>
<evidence type="ECO:0000256" key="1">
    <source>
        <dbReference type="ARBA" id="ARBA00004123"/>
    </source>
</evidence>
<dbReference type="FunFam" id="2.30.30.1040:FF:000001">
    <property type="entry name" value="Auxin response factor"/>
    <property type="match status" value="1"/>
</dbReference>
<dbReference type="GO" id="GO:0003677">
    <property type="term" value="F:DNA binding"/>
    <property type="evidence" value="ECO:0007669"/>
    <property type="project" value="UniProtKB-KW"/>
</dbReference>
<evidence type="ECO:0000256" key="6">
    <source>
        <dbReference type="ARBA" id="ARBA00023242"/>
    </source>
</evidence>
<dbReference type="SMART" id="SM01019">
    <property type="entry name" value="B3"/>
    <property type="match status" value="1"/>
</dbReference>
<keyword evidence="6 8" id="KW-0539">Nucleus</keyword>
<keyword evidence="13" id="KW-1185">Reference proteome</keyword>
<feature type="domain" description="TF-B3" evidence="10">
    <location>
        <begin position="146"/>
        <end position="248"/>
    </location>
</feature>
<evidence type="ECO:0000259" key="11">
    <source>
        <dbReference type="PROSITE" id="PS51745"/>
    </source>
</evidence>
<comment type="subunit">
    <text evidence="8">Homodimers and heterodimers.</text>
</comment>
<dbReference type="Gene3D" id="2.40.330.10">
    <property type="entry name" value="DNA-binding pseudobarrel domain"/>
    <property type="match status" value="1"/>
</dbReference>
<dbReference type="GO" id="GO:0005634">
    <property type="term" value="C:nucleus"/>
    <property type="evidence" value="ECO:0007669"/>
    <property type="project" value="UniProtKB-SubCell"/>
</dbReference>
<name>A0A4Y7J6W3_PAPSO</name>
<evidence type="ECO:0000256" key="2">
    <source>
        <dbReference type="ARBA" id="ARBA00007853"/>
    </source>
</evidence>
<proteinExistence type="inferred from homology"/>
<evidence type="ECO:0000259" key="10">
    <source>
        <dbReference type="PROSITE" id="PS50863"/>
    </source>
</evidence>
<comment type="function">
    <text evidence="8">Auxin response factors (ARFs) are transcriptional factors that bind specifically to the DNA sequence 5'-TGTCTC-3' found in the auxin-responsive promoter elements (AuxREs).</text>
</comment>
<accession>A0A4Y7J6W3</accession>
<dbReference type="SUPFAM" id="SSF54277">
    <property type="entry name" value="CAD &amp; PB1 domains"/>
    <property type="match status" value="1"/>
</dbReference>
<dbReference type="PROSITE" id="PS50863">
    <property type="entry name" value="B3"/>
    <property type="match status" value="1"/>
</dbReference>
<reference evidence="12 13" key="1">
    <citation type="journal article" date="2018" name="Science">
        <title>The opium poppy genome and morphinan production.</title>
        <authorList>
            <person name="Guo L."/>
            <person name="Winzer T."/>
            <person name="Yang X."/>
            <person name="Li Y."/>
            <person name="Ning Z."/>
            <person name="He Z."/>
            <person name="Teodor R."/>
            <person name="Lu Y."/>
            <person name="Bowser T.A."/>
            <person name="Graham I.A."/>
            <person name="Ye K."/>
        </authorList>
    </citation>
    <scope>NUCLEOTIDE SEQUENCE [LARGE SCALE GENOMIC DNA]</scope>
    <source>
        <strain evidence="13">cv. HN1</strain>
        <tissue evidence="12">Leaves</tissue>
    </source>
</reference>
<evidence type="ECO:0000256" key="8">
    <source>
        <dbReference type="RuleBase" id="RU004561"/>
    </source>
</evidence>
<evidence type="ECO:0000313" key="13">
    <source>
        <dbReference type="Proteomes" id="UP000316621"/>
    </source>
</evidence>
<protein>
    <recommendedName>
        <fullName evidence="8">Auxin response factor</fullName>
    </recommendedName>
</protein>
<evidence type="ECO:0000256" key="9">
    <source>
        <dbReference type="SAM" id="MobiDB-lite"/>
    </source>
</evidence>
<dbReference type="AlphaFoldDB" id="A0A4Y7J6W3"/>
<dbReference type="Gene3D" id="3.10.20.90">
    <property type="entry name" value="Phosphatidylinositol 3-kinase Catalytic Subunit, Chain A, domain 1"/>
    <property type="match status" value="1"/>
</dbReference>
<evidence type="ECO:0000256" key="7">
    <source>
        <dbReference type="ARBA" id="ARBA00023294"/>
    </source>
</evidence>
<dbReference type="Gramene" id="RZC55469">
    <property type="protein sequence ID" value="RZC55469"/>
    <property type="gene ID" value="C5167_014323"/>
</dbReference>
<dbReference type="InterPro" id="IPR003340">
    <property type="entry name" value="B3_DNA-bd"/>
</dbReference>
<feature type="region of interest" description="Disordered" evidence="9">
    <location>
        <begin position="393"/>
        <end position="432"/>
    </location>
</feature>
<feature type="domain" description="PB1" evidence="11">
    <location>
        <begin position="610"/>
        <end position="692"/>
    </location>
</feature>
<keyword evidence="5 8" id="KW-0804">Transcription</keyword>
<evidence type="ECO:0000313" key="12">
    <source>
        <dbReference type="EMBL" id="RZC55469.1"/>
    </source>
</evidence>
<organism evidence="12 13">
    <name type="scientific">Papaver somniferum</name>
    <name type="common">Opium poppy</name>
    <dbReference type="NCBI Taxonomy" id="3469"/>
    <lineage>
        <taxon>Eukaryota</taxon>
        <taxon>Viridiplantae</taxon>
        <taxon>Streptophyta</taxon>
        <taxon>Embryophyta</taxon>
        <taxon>Tracheophyta</taxon>
        <taxon>Spermatophyta</taxon>
        <taxon>Magnoliopsida</taxon>
        <taxon>Ranunculales</taxon>
        <taxon>Papaveraceae</taxon>
        <taxon>Papaveroideae</taxon>
        <taxon>Papaver</taxon>
    </lineage>
</organism>
<feature type="region of interest" description="Disordered" evidence="9">
    <location>
        <begin position="701"/>
        <end position="767"/>
    </location>
</feature>
<evidence type="ECO:0000256" key="4">
    <source>
        <dbReference type="ARBA" id="ARBA00023125"/>
    </source>
</evidence>
<sequence>MGIDGVEERLLNLEEMFPNLEEGPATTTTTAYVHEDEKDELYTELWHACAGPLVNIPHVGDRVFYLPQGHLEQVEAYTNQEFDLQLPKHNLPSQILCRVVYVQLKAELETDEVFAQVTLLPETKEEMSGIEEETSRSFIGSHSRSFSKILTASDTSTHGGFSVLKRHADECLPPLDMSQQLPSQELVARDLHGAEWHFRHVYRGHPKRHLFTTGWSNYVSSKKLVTGDTFVFLRGENGELRVGVRRAMETQQNASSSVISCRSMQLGVLATVSHAISTGTMFSVYYRPRMSPSEFLIPYNEYMSSVKNKYSIGLRFRMKFEGEECPKQRIVGTIVGIDDVDPVRWPRSKWRCLTVTWDEPCLTAVRPQRVSPWTIELSDNARTNSLPVQLKMTRRVRTQHSSSADSSILDDGSSKNTFNQPPPRKRHSGVLQGQESAISAIELGTIRQPPLAPSLIPNLEWGQAPKKFESGNHLNIQFSPDLCCTVPISSLMPNDFGLNNCIPLSSTYDTRGNTGLSLSNWSVLNEKHNKPESKETNVVTKSNSDGKCMLFGVDLVKLPTESASPHVISPPEFVNSEQLSGPSKMMKRCDSSNSDGDSEKLLQNCPVTTRSCTKVLKYGTALGRSVDLMKLGGYDELIDELDRMFDFNGALIERSNGWNVIYVDDEGDTMQIGDYPWQEFQLMARKLLICPKEDMDGLNPLPGPCRAAVNPRKPPPPPPGKGRKPPQTHSIASVSEIRMTNMSKSSAGREENWNHKAPQKDNQSNQQ</sequence>
<dbReference type="GO" id="GO:0006355">
    <property type="term" value="P:regulation of DNA-templated transcription"/>
    <property type="evidence" value="ECO:0007669"/>
    <property type="project" value="InterPro"/>
</dbReference>
<dbReference type="Pfam" id="PF02362">
    <property type="entry name" value="B3"/>
    <property type="match status" value="1"/>
</dbReference>
<dbReference type="InterPro" id="IPR053793">
    <property type="entry name" value="PB1-like"/>
</dbReference>
<keyword evidence="7 8" id="KW-0927">Auxin signaling pathway</keyword>
<dbReference type="InterPro" id="IPR010525">
    <property type="entry name" value="ARF_dom"/>
</dbReference>
<dbReference type="Proteomes" id="UP000316621">
    <property type="component" value="Chromosome 3"/>
</dbReference>
<dbReference type="PANTHER" id="PTHR31384">
    <property type="entry name" value="AUXIN RESPONSE FACTOR 4-RELATED"/>
    <property type="match status" value="1"/>
</dbReference>
<comment type="similarity">
    <text evidence="2 8">Belongs to the ARF family.</text>
</comment>
<keyword evidence="3 8" id="KW-0805">Transcription regulation</keyword>